<dbReference type="InterPro" id="IPR011701">
    <property type="entry name" value="MFS"/>
</dbReference>
<keyword evidence="4 7" id="KW-0812">Transmembrane</keyword>
<comment type="subcellular location">
    <subcellularLocation>
        <location evidence="1">Cell membrane</location>
        <topology evidence="1">Multi-pass membrane protein</topology>
    </subcellularLocation>
</comment>
<comment type="caution">
    <text evidence="9">The sequence shown here is derived from an EMBL/GenBank/DDBJ whole genome shotgun (WGS) entry which is preliminary data.</text>
</comment>
<evidence type="ECO:0000256" key="7">
    <source>
        <dbReference type="SAM" id="Phobius"/>
    </source>
</evidence>
<feature type="transmembrane region" description="Helical" evidence="7">
    <location>
        <begin position="368"/>
        <end position="391"/>
    </location>
</feature>
<dbReference type="InterPro" id="IPR018456">
    <property type="entry name" value="PTR2_symporter_CS"/>
</dbReference>
<evidence type="ECO:0000256" key="3">
    <source>
        <dbReference type="ARBA" id="ARBA00022475"/>
    </source>
</evidence>
<evidence type="ECO:0000256" key="2">
    <source>
        <dbReference type="ARBA" id="ARBA00022448"/>
    </source>
</evidence>
<evidence type="ECO:0000313" key="9">
    <source>
        <dbReference type="EMBL" id="KAA6334308.1"/>
    </source>
</evidence>
<feature type="transmembrane region" description="Helical" evidence="7">
    <location>
        <begin position="141"/>
        <end position="162"/>
    </location>
</feature>
<name>A0A5J4RKX3_9ZZZZ</name>
<keyword evidence="6 7" id="KW-0472">Membrane</keyword>
<feature type="domain" description="Major facilitator superfamily (MFS) profile" evidence="8">
    <location>
        <begin position="1"/>
        <end position="426"/>
    </location>
</feature>
<keyword evidence="5 7" id="KW-1133">Transmembrane helix</keyword>
<proteinExistence type="predicted"/>
<dbReference type="PROSITE" id="PS01023">
    <property type="entry name" value="PTR2_2"/>
    <property type="match status" value="1"/>
</dbReference>
<dbReference type="InterPro" id="IPR036259">
    <property type="entry name" value="MFS_trans_sf"/>
</dbReference>
<dbReference type="AlphaFoldDB" id="A0A5J4RKX3"/>
<dbReference type="Gene3D" id="1.20.1250.20">
    <property type="entry name" value="MFS general substrate transporter like domains"/>
    <property type="match status" value="2"/>
</dbReference>
<reference evidence="9" key="1">
    <citation type="submission" date="2019-03" db="EMBL/GenBank/DDBJ databases">
        <title>Single cell metagenomics reveals metabolic interactions within the superorganism composed of flagellate Streblomastix strix and complex community of Bacteroidetes bacteria on its surface.</title>
        <authorList>
            <person name="Treitli S.C."/>
            <person name="Kolisko M."/>
            <person name="Husnik F."/>
            <person name="Keeling P."/>
            <person name="Hampl V."/>
        </authorList>
    </citation>
    <scope>NUCLEOTIDE SEQUENCE</scope>
    <source>
        <strain evidence="9">STM</strain>
    </source>
</reference>
<keyword evidence="3" id="KW-1003">Cell membrane</keyword>
<feature type="transmembrane region" description="Helical" evidence="7">
    <location>
        <begin position="282"/>
        <end position="303"/>
    </location>
</feature>
<dbReference type="InterPro" id="IPR050171">
    <property type="entry name" value="MFS_Transporters"/>
</dbReference>
<evidence type="ECO:0000256" key="1">
    <source>
        <dbReference type="ARBA" id="ARBA00004651"/>
    </source>
</evidence>
<feature type="transmembrane region" description="Helical" evidence="7">
    <location>
        <begin position="222"/>
        <end position="247"/>
    </location>
</feature>
<evidence type="ECO:0000256" key="4">
    <source>
        <dbReference type="ARBA" id="ARBA00022692"/>
    </source>
</evidence>
<dbReference type="InterPro" id="IPR020846">
    <property type="entry name" value="MFS_dom"/>
</dbReference>
<dbReference type="EMBL" id="SNRY01001011">
    <property type="protein sequence ID" value="KAA6334308.1"/>
    <property type="molecule type" value="Genomic_DNA"/>
</dbReference>
<dbReference type="GO" id="GO:0022857">
    <property type="term" value="F:transmembrane transporter activity"/>
    <property type="evidence" value="ECO:0007669"/>
    <property type="project" value="InterPro"/>
</dbReference>
<dbReference type="SUPFAM" id="SSF103473">
    <property type="entry name" value="MFS general substrate transporter"/>
    <property type="match status" value="1"/>
</dbReference>
<feature type="transmembrane region" description="Helical" evidence="7">
    <location>
        <begin position="449"/>
        <end position="467"/>
    </location>
</feature>
<feature type="transmembrane region" description="Helical" evidence="7">
    <location>
        <begin position="12"/>
        <end position="33"/>
    </location>
</feature>
<dbReference type="PANTHER" id="PTHR23517">
    <property type="entry name" value="RESISTANCE PROTEIN MDTM, PUTATIVE-RELATED-RELATED"/>
    <property type="match status" value="1"/>
</dbReference>
<evidence type="ECO:0000259" key="8">
    <source>
        <dbReference type="PROSITE" id="PS50850"/>
    </source>
</evidence>
<feature type="transmembrane region" description="Helical" evidence="7">
    <location>
        <begin position="82"/>
        <end position="101"/>
    </location>
</feature>
<evidence type="ECO:0000256" key="6">
    <source>
        <dbReference type="ARBA" id="ARBA00023136"/>
    </source>
</evidence>
<feature type="transmembrane region" description="Helical" evidence="7">
    <location>
        <begin position="53"/>
        <end position="75"/>
    </location>
</feature>
<feature type="transmembrane region" description="Helical" evidence="7">
    <location>
        <begin position="168"/>
        <end position="188"/>
    </location>
</feature>
<gene>
    <name evidence="9" type="ORF">EZS27_017360</name>
</gene>
<dbReference type="GO" id="GO:0005886">
    <property type="term" value="C:plasma membrane"/>
    <property type="evidence" value="ECO:0007669"/>
    <property type="project" value="UniProtKB-SubCell"/>
</dbReference>
<dbReference type="GO" id="GO:0006857">
    <property type="term" value="P:oligopeptide transport"/>
    <property type="evidence" value="ECO:0007669"/>
    <property type="project" value="InterPro"/>
</dbReference>
<protein>
    <submittedName>
        <fullName evidence="9">Di-/tripeptide transporter</fullName>
    </submittedName>
</protein>
<organism evidence="9">
    <name type="scientific">termite gut metagenome</name>
    <dbReference type="NCBI Taxonomy" id="433724"/>
    <lineage>
        <taxon>unclassified sequences</taxon>
        <taxon>metagenomes</taxon>
        <taxon>organismal metagenomes</taxon>
    </lineage>
</organism>
<accession>A0A5J4RKX3</accession>
<dbReference type="PROSITE" id="PS50850">
    <property type="entry name" value="MFS"/>
    <property type="match status" value="1"/>
</dbReference>
<dbReference type="PANTHER" id="PTHR23517:SF2">
    <property type="entry name" value="MULTIDRUG RESISTANCE PROTEIN MDTH"/>
    <property type="match status" value="1"/>
</dbReference>
<evidence type="ECO:0000256" key="5">
    <source>
        <dbReference type="ARBA" id="ARBA00022989"/>
    </source>
</evidence>
<keyword evidence="2" id="KW-0813">Transport</keyword>
<feature type="transmembrane region" description="Helical" evidence="7">
    <location>
        <begin position="315"/>
        <end position="343"/>
    </location>
</feature>
<sequence length="477" mass="53281">MTIFSKFPRTFWVANIIELMERWAWYGFFMLFANYLTGSSDAGGLEFSQSQKGIIMGVGTGILYFLPVLTGAIADRYGYRRLLFLAFTIYTSAFVLFPIFSSFAGVFFIYLYLALGAALFKPIISATVAKTTTDKTASIGFGIFYMMVNIGAFFGPLLTLIFKGSSSHLIFYISAGMIAVNFILLLFYKEPPREEAPQEKNMLQTFTGIFRNMASIFKDGKFLVFLLIVAGFWTMYNQLFFTLPVFITQWVDTGTLYCFFDTYIPFVSAHYSPAPGILDSEFITNMDALYIIVFQIIVSSIVMKLKPLQSMMSGFLVCALGMALTLVSQNVLFTLAAILIFALGEMAGSPKITEYIGRIAPSDKKALYMGYSFVPVFLGNIFAGFISGSVYQQMSDKVTIATRFASEKGLQIADGLSTKAYFEEIARQVNITPQELTNLLWDMYEPSRLWVIILAVGAASAGGLFIYKRLLKIHSFS</sequence>
<dbReference type="Pfam" id="PF07690">
    <property type="entry name" value="MFS_1"/>
    <property type="match status" value="1"/>
</dbReference>
<feature type="transmembrane region" description="Helical" evidence="7">
    <location>
        <begin position="107"/>
        <end position="129"/>
    </location>
</feature>